<proteinExistence type="predicted"/>
<dbReference type="AlphaFoldDB" id="A0A9D7SAM5"/>
<dbReference type="GO" id="GO:0005507">
    <property type="term" value="F:copper ion binding"/>
    <property type="evidence" value="ECO:0007669"/>
    <property type="project" value="InterPro"/>
</dbReference>
<comment type="caution">
    <text evidence="1">The sequence shown here is derived from an EMBL/GenBank/DDBJ whole genome shotgun (WGS) entry which is preliminary data.</text>
</comment>
<dbReference type="GO" id="GO:0009308">
    <property type="term" value="P:amine metabolic process"/>
    <property type="evidence" value="ECO:0007669"/>
    <property type="project" value="InterPro"/>
</dbReference>
<organism evidence="1 2">
    <name type="scientific">Candidatus Defluviibacterium haderslevense</name>
    <dbReference type="NCBI Taxonomy" id="2981993"/>
    <lineage>
        <taxon>Bacteria</taxon>
        <taxon>Pseudomonadati</taxon>
        <taxon>Bacteroidota</taxon>
        <taxon>Saprospiria</taxon>
        <taxon>Saprospirales</taxon>
        <taxon>Saprospiraceae</taxon>
        <taxon>Candidatus Defluviibacterium</taxon>
    </lineage>
</organism>
<dbReference type="InterPro" id="IPR036460">
    <property type="entry name" value="Cu_amine_oxidase_C_sf"/>
</dbReference>
<dbReference type="GO" id="GO:0048038">
    <property type="term" value="F:quinone binding"/>
    <property type="evidence" value="ECO:0007669"/>
    <property type="project" value="InterPro"/>
</dbReference>
<dbReference type="GO" id="GO:0008131">
    <property type="term" value="F:primary methylamine oxidase activity"/>
    <property type="evidence" value="ECO:0007669"/>
    <property type="project" value="InterPro"/>
</dbReference>
<dbReference type="SUPFAM" id="SSF49998">
    <property type="entry name" value="Amine oxidase catalytic domain"/>
    <property type="match status" value="1"/>
</dbReference>
<protein>
    <submittedName>
        <fullName evidence="1">Uncharacterized protein</fullName>
    </submittedName>
</protein>
<dbReference type="EMBL" id="JADKFW010000015">
    <property type="protein sequence ID" value="MBK9719117.1"/>
    <property type="molecule type" value="Genomic_DNA"/>
</dbReference>
<evidence type="ECO:0000313" key="2">
    <source>
        <dbReference type="Proteomes" id="UP000808349"/>
    </source>
</evidence>
<gene>
    <name evidence="1" type="ORF">IPO85_16685</name>
</gene>
<accession>A0A9D7SAM5</accession>
<reference evidence="1 2" key="1">
    <citation type="submission" date="2020-10" db="EMBL/GenBank/DDBJ databases">
        <title>Connecting structure to function with the recovery of over 1000 high-quality activated sludge metagenome-assembled genomes encoding full-length rRNA genes using long-read sequencing.</title>
        <authorList>
            <person name="Singleton C.M."/>
            <person name="Petriglieri F."/>
            <person name="Kristensen J.M."/>
            <person name="Kirkegaard R.H."/>
            <person name="Michaelsen T.Y."/>
            <person name="Andersen M.H."/>
            <person name="Karst S.M."/>
            <person name="Dueholm M.S."/>
            <person name="Nielsen P.H."/>
            <person name="Albertsen M."/>
        </authorList>
    </citation>
    <scope>NUCLEOTIDE SEQUENCE [LARGE SCALE GENOMIC DNA]</scope>
    <source>
        <strain evidence="1">Ribe_18-Q3-R11-54_BAT3C.373</strain>
    </source>
</reference>
<name>A0A9D7SAM5_9BACT</name>
<evidence type="ECO:0000313" key="1">
    <source>
        <dbReference type="EMBL" id="MBK9719117.1"/>
    </source>
</evidence>
<dbReference type="Proteomes" id="UP000808349">
    <property type="component" value="Unassembled WGS sequence"/>
</dbReference>
<sequence>MMKNIVLIYVLFCFMIILNCSSQKNRRTDGHSLLDERKKEIDAVLKLNKPVLLVKHADIKSSSEIQDIFISNSKLDKFFLEPSSQKKMLNEIFSISKARPSDIPNGSEMMNMENLYRVEMYNYALNASIIGFVDLAHKQVTNIIFYKETQPDVPPHLVELAMEMAINDTAVINEYGEHKLDQKPIMAGTKTALNRTKCQRSKHLCVAPTFVKGDKALWAIVDLTDLNIAGVKWTQVGETGMAVTQRTMQNDKVMSCYCDKNNVIEKNDWTFSYSMSRSDGLVLTNVQYKKKELFRNVKLVDWHVSYSKIDGFGYSDAVGCPEFSTAAVLAVEPPYFEAIVESGDTTGFLLGQRYYSEGWPTPCNYNYHQYFEFYNDGRFRPVVGSIGRGCGNNGMYRPVTRIALSGEKNNFYEWNKNIWKQWKKEQWTLQNEKTLYQGDHQWLKIENDNKQGLMILANTGQMRDGGRGDNAYVYVTKWDSHRDEGETDLPTIGPCCNKDYQQGPEKFIEPDPEIIETSSIVLWYVAQMTNDDTKGKEYCWAESVLKNGVYVPVIYPCYSGPMFKPFFN</sequence>